<dbReference type="GO" id="GO:0005576">
    <property type="term" value="C:extracellular region"/>
    <property type="evidence" value="ECO:0007669"/>
    <property type="project" value="UniProtKB-SubCell"/>
</dbReference>
<evidence type="ECO:0000256" key="2">
    <source>
        <dbReference type="ARBA" id="ARBA00022525"/>
    </source>
</evidence>
<comment type="subcellular location">
    <subcellularLocation>
        <location evidence="1">Secreted</location>
    </subcellularLocation>
</comment>
<evidence type="ECO:0000256" key="3">
    <source>
        <dbReference type="SAM" id="MobiDB-lite"/>
    </source>
</evidence>
<proteinExistence type="evidence at transcript level"/>
<evidence type="ECO:0000256" key="1">
    <source>
        <dbReference type="ARBA" id="ARBA00004613"/>
    </source>
</evidence>
<evidence type="ECO:0000313" key="5">
    <source>
        <dbReference type="EMBL" id="ACH56850.1"/>
    </source>
</evidence>
<reference evidence="5" key="1">
    <citation type="journal article" date="2009" name="J. Proteome Res.">
        <title>Insight into the sialome of the Black Fly, Simulium vittatum.</title>
        <authorList>
            <person name="Andersen J.F."/>
            <person name="Pham V.M."/>
            <person name="Meng Z."/>
            <person name="Champagne D.E."/>
            <person name="Ribeiro J.M."/>
        </authorList>
    </citation>
    <scope>NUCLEOTIDE SEQUENCE</scope>
    <source>
        <tissue evidence="5">Salivary glands</tissue>
    </source>
</reference>
<dbReference type="AlphaFoldDB" id="B5M0N6"/>
<feature type="compositionally biased region" description="Basic and acidic residues" evidence="3">
    <location>
        <begin position="102"/>
        <end position="119"/>
    </location>
</feature>
<dbReference type="EMBL" id="EU930222">
    <property type="protein sequence ID" value="ACH56850.1"/>
    <property type="molecule type" value="mRNA"/>
</dbReference>
<protein>
    <recommendedName>
        <fullName evidence="4">Aegyptin/gSG7 salivary protein-like four-helix bundle domain-containing protein</fullName>
    </recommendedName>
</protein>
<dbReference type="InterPro" id="IPR056799">
    <property type="entry name" value="ALL3/gSG7_salivary-like_helix"/>
</dbReference>
<feature type="compositionally biased region" description="Basic residues" evidence="3">
    <location>
        <begin position="125"/>
        <end position="139"/>
    </location>
</feature>
<feature type="non-terminal residue" evidence="5">
    <location>
        <position position="1"/>
    </location>
</feature>
<name>B5M0N6_SIMVI</name>
<dbReference type="Pfam" id="PF25001">
    <property type="entry name" value="Aegyptin_C"/>
    <property type="match status" value="1"/>
</dbReference>
<keyword evidence="2" id="KW-0964">Secreted</keyword>
<organism evidence="5">
    <name type="scientific">Simulium vittatum</name>
    <name type="common">Striped black fly</name>
    <dbReference type="NCBI Taxonomy" id="7192"/>
    <lineage>
        <taxon>Eukaryota</taxon>
        <taxon>Metazoa</taxon>
        <taxon>Ecdysozoa</taxon>
        <taxon>Arthropoda</taxon>
        <taxon>Hexapoda</taxon>
        <taxon>Insecta</taxon>
        <taxon>Pterygota</taxon>
        <taxon>Neoptera</taxon>
        <taxon>Endopterygota</taxon>
        <taxon>Diptera</taxon>
        <taxon>Nematocera</taxon>
        <taxon>Chironomoidea</taxon>
        <taxon>Simuliidae</taxon>
        <taxon>Simulium</taxon>
    </lineage>
</organism>
<feature type="compositionally biased region" description="Acidic residues" evidence="3">
    <location>
        <begin position="51"/>
        <end position="79"/>
    </location>
</feature>
<feature type="region of interest" description="Disordered" evidence="3">
    <location>
        <begin position="1"/>
        <end position="158"/>
    </location>
</feature>
<feature type="compositionally biased region" description="Acidic residues" evidence="3">
    <location>
        <begin position="1"/>
        <end position="28"/>
    </location>
</feature>
<feature type="domain" description="Aegyptin/gSG7 salivary protein-like four-helix bundle" evidence="4">
    <location>
        <begin position="157"/>
        <end position="262"/>
    </location>
</feature>
<sequence>EETDDQGSVDQEEEETDDQDSRTDDDESVSSRTQSGEVTHDDVASDREDGTESDLEDDQESHTQDDEENDRQDSEEQDDTDGRGGHAGAEDDEDSVGGLGQDNRDGQVTDSDAEGREVEGAGARGGKRGKGARGKKGRGKSTDAEGGGSAGSSYSGEESAAHTYQQVMQILNGIQINANEPLKSRLINGLQDLKTQTINMVVHIEKFSRIEHCFGNLDYIVQLYAGDAVERNDYCKGACIDVVSNDFRTQMNELSGRLSPCLQGGYY</sequence>
<accession>B5M0N6</accession>
<feature type="compositionally biased region" description="Basic and acidic residues" evidence="3">
    <location>
        <begin position="38"/>
        <end position="50"/>
    </location>
</feature>
<evidence type="ECO:0000259" key="4">
    <source>
        <dbReference type="Pfam" id="PF25001"/>
    </source>
</evidence>